<comment type="similarity">
    <text evidence="4">Belongs to the class I-like SAM-binding methyltransferase superfamily. RNA M5U methyltransferase family.</text>
</comment>
<keyword evidence="3 4" id="KW-0949">S-adenosyl-L-methionine</keyword>
<feature type="active site" description="Nucleophile" evidence="4">
    <location>
        <position position="384"/>
    </location>
</feature>
<gene>
    <name evidence="7" type="ORF">IDF66_19810</name>
</gene>
<proteinExistence type="inferred from homology"/>
<dbReference type="PANTHER" id="PTHR11061:SF30">
    <property type="entry name" value="TRNA (URACIL(54)-C(5))-METHYLTRANSFERASE"/>
    <property type="match status" value="1"/>
</dbReference>
<evidence type="ECO:0000256" key="5">
    <source>
        <dbReference type="SAM" id="MobiDB-lite"/>
    </source>
</evidence>
<feature type="binding site" evidence="4">
    <location>
        <position position="287"/>
    </location>
    <ligand>
        <name>S-adenosyl-L-methionine</name>
        <dbReference type="ChEBI" id="CHEBI:59789"/>
    </ligand>
</feature>
<dbReference type="PROSITE" id="PS50926">
    <property type="entry name" value="TRAM"/>
    <property type="match status" value="1"/>
</dbReference>
<dbReference type="InterPro" id="IPR002792">
    <property type="entry name" value="TRAM_dom"/>
</dbReference>
<keyword evidence="2 4" id="KW-0808">Transferase</keyword>
<keyword evidence="1 4" id="KW-0489">Methyltransferase</keyword>
<evidence type="ECO:0000256" key="1">
    <source>
        <dbReference type="ARBA" id="ARBA00022603"/>
    </source>
</evidence>
<evidence type="ECO:0000256" key="2">
    <source>
        <dbReference type="ARBA" id="ARBA00022679"/>
    </source>
</evidence>
<organism evidence="7 8">
    <name type="scientific">Gordonia hankookensis</name>
    <dbReference type="NCBI Taxonomy" id="589403"/>
    <lineage>
        <taxon>Bacteria</taxon>
        <taxon>Bacillati</taxon>
        <taxon>Actinomycetota</taxon>
        <taxon>Actinomycetes</taxon>
        <taxon>Mycobacteriales</taxon>
        <taxon>Gordoniaceae</taxon>
        <taxon>Gordonia</taxon>
    </lineage>
</organism>
<comment type="caution">
    <text evidence="7">The sequence shown here is derived from an EMBL/GenBank/DDBJ whole genome shotgun (WGS) entry which is preliminary data.</text>
</comment>
<dbReference type="InterPro" id="IPR029063">
    <property type="entry name" value="SAM-dependent_MTases_sf"/>
</dbReference>
<name>A0ABR7WGD5_9ACTN</name>
<dbReference type="SUPFAM" id="SSF53335">
    <property type="entry name" value="S-adenosyl-L-methionine-dependent methyltransferases"/>
    <property type="match status" value="1"/>
</dbReference>
<dbReference type="EMBL" id="JACWMS010000004">
    <property type="protein sequence ID" value="MBD1321832.1"/>
    <property type="molecule type" value="Genomic_DNA"/>
</dbReference>
<keyword evidence="8" id="KW-1185">Reference proteome</keyword>
<dbReference type="PANTHER" id="PTHR11061">
    <property type="entry name" value="RNA M5U METHYLTRANSFERASE"/>
    <property type="match status" value="1"/>
</dbReference>
<sequence length="431" mass="45570">MIVRPDRPANGGESVGRVDGRVVFVRGAIPGEEVRVRITDDRRESFLRGEVVEVLEPSMHRIDQLCDAAHHGAGCCDLGFVDLAHARDLKGQVILDALDRIGGFSVADLDGVGAGEVVSLGDDGTHWRVRTRLGVDADGRAGMHAFHGSSIVTDHPCVAPESGMVDGLDGYTFTPGADVAVVADMAGRRHITEIAPPRVRARGSRRGARGRTQSARRGREAPRAHRVVDGEPVAAHRVGDRIWQIPVAAFWQAHRAAPSAYAQTVIDLLADAELPARPEPLVAWDLYGGAGVFAAAMLDARIDVLDALGAVHVVESDPAALAAAEQTFADDDRVVLHRGEVAGVAAGLPAPDVVVLDPPRTGAGAAVIDVVADADPAVIVHVGCDVGRFARDLALFAEHGYRPRAIRSFDAFPLTHHVEAIACLVPAHRGV</sequence>
<accession>A0ABR7WGD5</accession>
<protein>
    <submittedName>
        <fullName evidence="7">Class I SAM-dependent RNA methyltransferase</fullName>
    </submittedName>
</protein>
<evidence type="ECO:0000256" key="4">
    <source>
        <dbReference type="PROSITE-ProRule" id="PRU01024"/>
    </source>
</evidence>
<dbReference type="InterPro" id="IPR012340">
    <property type="entry name" value="NA-bd_OB-fold"/>
</dbReference>
<dbReference type="PROSITE" id="PS51687">
    <property type="entry name" value="SAM_MT_RNA_M5U"/>
    <property type="match status" value="1"/>
</dbReference>
<dbReference type="Gene3D" id="3.40.50.150">
    <property type="entry name" value="Vaccinia Virus protein VP39"/>
    <property type="match status" value="1"/>
</dbReference>
<dbReference type="SUPFAM" id="SSF50249">
    <property type="entry name" value="Nucleic acid-binding proteins"/>
    <property type="match status" value="1"/>
</dbReference>
<dbReference type="GO" id="GO:0032259">
    <property type="term" value="P:methylation"/>
    <property type="evidence" value="ECO:0007669"/>
    <property type="project" value="UniProtKB-KW"/>
</dbReference>
<dbReference type="Pfam" id="PF01938">
    <property type="entry name" value="TRAM"/>
    <property type="match status" value="1"/>
</dbReference>
<reference evidence="7 8" key="1">
    <citation type="submission" date="2020-09" db="EMBL/GenBank/DDBJ databases">
        <title>Novel species in genus Gordonia.</title>
        <authorList>
            <person name="Zhang G."/>
        </authorList>
    </citation>
    <scope>NUCLEOTIDE SEQUENCE [LARGE SCALE GENOMIC DNA]</scope>
    <source>
        <strain evidence="7 8">ON-33</strain>
    </source>
</reference>
<dbReference type="Gene3D" id="2.40.50.140">
    <property type="entry name" value="Nucleic acid-binding proteins"/>
    <property type="match status" value="1"/>
</dbReference>
<feature type="domain" description="TRAM" evidence="6">
    <location>
        <begin position="1"/>
        <end position="53"/>
    </location>
</feature>
<dbReference type="InterPro" id="IPR010280">
    <property type="entry name" value="U5_MeTrfase_fam"/>
</dbReference>
<feature type="region of interest" description="Disordered" evidence="5">
    <location>
        <begin position="199"/>
        <end position="224"/>
    </location>
</feature>
<evidence type="ECO:0000313" key="7">
    <source>
        <dbReference type="EMBL" id="MBD1321832.1"/>
    </source>
</evidence>
<dbReference type="GO" id="GO:0008168">
    <property type="term" value="F:methyltransferase activity"/>
    <property type="evidence" value="ECO:0007669"/>
    <property type="project" value="UniProtKB-KW"/>
</dbReference>
<feature type="binding site" evidence="4">
    <location>
        <position position="357"/>
    </location>
    <ligand>
        <name>S-adenosyl-L-methionine</name>
        <dbReference type="ChEBI" id="CHEBI:59789"/>
    </ligand>
</feature>
<evidence type="ECO:0000259" key="6">
    <source>
        <dbReference type="PROSITE" id="PS50926"/>
    </source>
</evidence>
<feature type="binding site" evidence="4">
    <location>
        <position position="315"/>
    </location>
    <ligand>
        <name>S-adenosyl-L-methionine</name>
        <dbReference type="ChEBI" id="CHEBI:59789"/>
    </ligand>
</feature>
<feature type="compositionally biased region" description="Basic residues" evidence="5">
    <location>
        <begin position="199"/>
        <end position="209"/>
    </location>
</feature>
<dbReference type="Proteomes" id="UP000602395">
    <property type="component" value="Unassembled WGS sequence"/>
</dbReference>
<evidence type="ECO:0000313" key="8">
    <source>
        <dbReference type="Proteomes" id="UP000602395"/>
    </source>
</evidence>
<evidence type="ECO:0000256" key="3">
    <source>
        <dbReference type="ARBA" id="ARBA00022691"/>
    </source>
</evidence>
<feature type="binding site" evidence="4">
    <location>
        <position position="252"/>
    </location>
    <ligand>
        <name>S-adenosyl-L-methionine</name>
        <dbReference type="ChEBI" id="CHEBI:59789"/>
    </ligand>
</feature>